<dbReference type="EMBL" id="JAKTTI010000018">
    <property type="protein sequence ID" value="MCH1626115.1"/>
    <property type="molecule type" value="Genomic_DNA"/>
</dbReference>
<sequence length="108" mass="12466">MNRIDEIINSGQFERAFNEVWENKSVSISDAYDNINKLIIDSFNTGYHSGYKNGHFDGITDVKLKLMVKLSVHTNLDDTLILKGMEKEYDGDYIKALKDIREMQTNDD</sequence>
<protein>
    <submittedName>
        <fullName evidence="1">Uncharacterized protein</fullName>
    </submittedName>
</protein>
<name>A0AAW5DZN6_9BACI</name>
<dbReference type="Proteomes" id="UP001431131">
    <property type="component" value="Unassembled WGS sequence"/>
</dbReference>
<gene>
    <name evidence="1" type="ORF">MJG50_12310</name>
</gene>
<dbReference type="AlphaFoldDB" id="A0AAW5DZN6"/>
<proteinExistence type="predicted"/>
<comment type="caution">
    <text evidence="1">The sequence shown here is derived from an EMBL/GenBank/DDBJ whole genome shotgun (WGS) entry which is preliminary data.</text>
</comment>
<evidence type="ECO:0000313" key="1">
    <source>
        <dbReference type="EMBL" id="MCH1626115.1"/>
    </source>
</evidence>
<reference evidence="1" key="1">
    <citation type="submission" date="2022-02" db="EMBL/GenBank/DDBJ databases">
        <title>Fredinandcohnia quinoae sp. nov. isolated from Chenopodium quinoa seeds.</title>
        <authorList>
            <person name="Saati-Santamaria Z."/>
            <person name="Flores-Felix J.D."/>
            <person name="Igual J.M."/>
            <person name="Velazquez E."/>
            <person name="Garcia-Fraile P."/>
            <person name="Martinez-Molina E."/>
        </authorList>
    </citation>
    <scope>NUCLEOTIDE SEQUENCE</scope>
    <source>
        <strain evidence="1">SECRCQ15</strain>
    </source>
</reference>
<keyword evidence="2" id="KW-1185">Reference proteome</keyword>
<evidence type="ECO:0000313" key="2">
    <source>
        <dbReference type="Proteomes" id="UP001431131"/>
    </source>
</evidence>
<dbReference type="RefSeq" id="WP_240256035.1">
    <property type="nucleotide sequence ID" value="NZ_JAKTTI010000018.1"/>
</dbReference>
<accession>A0AAW5DZN6</accession>
<organism evidence="1 2">
    <name type="scientific">Fredinandcohnia quinoae</name>
    <dbReference type="NCBI Taxonomy" id="2918902"/>
    <lineage>
        <taxon>Bacteria</taxon>
        <taxon>Bacillati</taxon>
        <taxon>Bacillota</taxon>
        <taxon>Bacilli</taxon>
        <taxon>Bacillales</taxon>
        <taxon>Bacillaceae</taxon>
        <taxon>Fredinandcohnia</taxon>
    </lineage>
</organism>